<keyword evidence="1" id="KW-0001">2Fe-2S</keyword>
<gene>
    <name evidence="6" type="ORF">ACFOKA_08145</name>
</gene>
<protein>
    <submittedName>
        <fullName evidence="6">Non-heme iron oxygenase ferredoxin subunit</fullName>
    </submittedName>
</protein>
<name>A0ABV7D3Z7_9PROT</name>
<dbReference type="Pfam" id="PF00355">
    <property type="entry name" value="Rieske"/>
    <property type="match status" value="1"/>
</dbReference>
<evidence type="ECO:0000256" key="4">
    <source>
        <dbReference type="ARBA" id="ARBA00023014"/>
    </source>
</evidence>
<keyword evidence="2" id="KW-0479">Metal-binding</keyword>
<evidence type="ECO:0000313" key="7">
    <source>
        <dbReference type="Proteomes" id="UP001595444"/>
    </source>
</evidence>
<dbReference type="Gene3D" id="2.102.10.10">
    <property type="entry name" value="Rieske [2Fe-2S] iron-sulphur domain"/>
    <property type="match status" value="1"/>
</dbReference>
<evidence type="ECO:0000256" key="3">
    <source>
        <dbReference type="ARBA" id="ARBA00023004"/>
    </source>
</evidence>
<keyword evidence="7" id="KW-1185">Reference proteome</keyword>
<sequence>MVQDLTWHEICVLADLEDEGVYGVELGGLPIAVYDVDGEIFATHDICTHGLARLSEGFLDGDLIECPLHQGLFNVKTGAPAGAPCTEAVRTFPVKCEGEKIFVAITEDAA</sequence>
<dbReference type="InterPro" id="IPR017941">
    <property type="entry name" value="Rieske_2Fe-2S"/>
</dbReference>
<dbReference type="PANTHER" id="PTHR21496:SF23">
    <property type="entry name" value="3-PHENYLPROPIONATE_CINNAMIC ACID DIOXYGENASE FERREDOXIN SUBUNIT"/>
    <property type="match status" value="1"/>
</dbReference>
<dbReference type="EMBL" id="JBHRSL010000005">
    <property type="protein sequence ID" value="MFC3051872.1"/>
    <property type="molecule type" value="Genomic_DNA"/>
</dbReference>
<organism evidence="6 7">
    <name type="scientific">Kordiimonas pumila</name>
    <dbReference type="NCBI Taxonomy" id="2161677"/>
    <lineage>
        <taxon>Bacteria</taxon>
        <taxon>Pseudomonadati</taxon>
        <taxon>Pseudomonadota</taxon>
        <taxon>Alphaproteobacteria</taxon>
        <taxon>Kordiimonadales</taxon>
        <taxon>Kordiimonadaceae</taxon>
        <taxon>Kordiimonas</taxon>
    </lineage>
</organism>
<evidence type="ECO:0000256" key="2">
    <source>
        <dbReference type="ARBA" id="ARBA00022723"/>
    </source>
</evidence>
<dbReference type="PANTHER" id="PTHR21496">
    <property type="entry name" value="FERREDOXIN-RELATED"/>
    <property type="match status" value="1"/>
</dbReference>
<dbReference type="CDD" id="cd03528">
    <property type="entry name" value="Rieske_RO_ferredoxin"/>
    <property type="match status" value="1"/>
</dbReference>
<dbReference type="RefSeq" id="WP_194214222.1">
    <property type="nucleotide sequence ID" value="NZ_CP061205.1"/>
</dbReference>
<proteinExistence type="predicted"/>
<reference evidence="7" key="1">
    <citation type="journal article" date="2019" name="Int. J. Syst. Evol. Microbiol.">
        <title>The Global Catalogue of Microorganisms (GCM) 10K type strain sequencing project: providing services to taxonomists for standard genome sequencing and annotation.</title>
        <authorList>
            <consortium name="The Broad Institute Genomics Platform"/>
            <consortium name="The Broad Institute Genome Sequencing Center for Infectious Disease"/>
            <person name="Wu L."/>
            <person name="Ma J."/>
        </authorList>
    </citation>
    <scope>NUCLEOTIDE SEQUENCE [LARGE SCALE GENOMIC DNA]</scope>
    <source>
        <strain evidence="7">KCTC 62164</strain>
    </source>
</reference>
<dbReference type="InterPro" id="IPR036922">
    <property type="entry name" value="Rieske_2Fe-2S_sf"/>
</dbReference>
<dbReference type="Proteomes" id="UP001595444">
    <property type="component" value="Unassembled WGS sequence"/>
</dbReference>
<evidence type="ECO:0000313" key="6">
    <source>
        <dbReference type="EMBL" id="MFC3051872.1"/>
    </source>
</evidence>
<dbReference type="PROSITE" id="PS51296">
    <property type="entry name" value="RIESKE"/>
    <property type="match status" value="1"/>
</dbReference>
<keyword evidence="3" id="KW-0408">Iron</keyword>
<evidence type="ECO:0000256" key="1">
    <source>
        <dbReference type="ARBA" id="ARBA00022714"/>
    </source>
</evidence>
<keyword evidence="4" id="KW-0411">Iron-sulfur</keyword>
<evidence type="ECO:0000259" key="5">
    <source>
        <dbReference type="PROSITE" id="PS51296"/>
    </source>
</evidence>
<comment type="caution">
    <text evidence="6">The sequence shown here is derived from an EMBL/GenBank/DDBJ whole genome shotgun (WGS) entry which is preliminary data.</text>
</comment>
<accession>A0ABV7D3Z7</accession>
<dbReference type="SUPFAM" id="SSF50022">
    <property type="entry name" value="ISP domain"/>
    <property type="match status" value="1"/>
</dbReference>
<feature type="domain" description="Rieske" evidence="5">
    <location>
        <begin position="8"/>
        <end position="103"/>
    </location>
</feature>